<dbReference type="SUPFAM" id="SSF56024">
    <property type="entry name" value="Phospholipase D/nuclease"/>
    <property type="match status" value="2"/>
</dbReference>
<dbReference type="PANTHER" id="PTHR18896:SF76">
    <property type="entry name" value="PHOSPHOLIPASE"/>
    <property type="match status" value="1"/>
</dbReference>
<evidence type="ECO:0000256" key="6">
    <source>
        <dbReference type="SAM" id="Phobius"/>
    </source>
</evidence>
<dbReference type="PROSITE" id="PS50035">
    <property type="entry name" value="PLD"/>
    <property type="match status" value="2"/>
</dbReference>
<comment type="caution">
    <text evidence="8">The sequence shown here is derived from an EMBL/GenBank/DDBJ whole genome shotgun (WGS) entry which is preliminary data.</text>
</comment>
<feature type="domain" description="PLD phosphodiesterase" evidence="7">
    <location>
        <begin position="357"/>
        <end position="384"/>
    </location>
</feature>
<name>A0A7Y9LNU2_9BURK</name>
<feature type="transmembrane region" description="Helical" evidence="6">
    <location>
        <begin position="655"/>
        <end position="675"/>
    </location>
</feature>
<evidence type="ECO:0000256" key="3">
    <source>
        <dbReference type="ARBA" id="ARBA00022801"/>
    </source>
</evidence>
<evidence type="ECO:0000259" key="7">
    <source>
        <dbReference type="PROSITE" id="PS50035"/>
    </source>
</evidence>
<dbReference type="GO" id="GO:0009395">
    <property type="term" value="P:phospholipid catabolic process"/>
    <property type="evidence" value="ECO:0007669"/>
    <property type="project" value="TreeGrafter"/>
</dbReference>
<feature type="region of interest" description="Disordered" evidence="5">
    <location>
        <begin position="217"/>
        <end position="238"/>
    </location>
</feature>
<keyword evidence="6" id="KW-0472">Membrane</keyword>
<dbReference type="RefSeq" id="WP_179586597.1">
    <property type="nucleotide sequence ID" value="NZ_JACBYR010000001.1"/>
</dbReference>
<feature type="transmembrane region" description="Helical" evidence="6">
    <location>
        <begin position="497"/>
        <end position="516"/>
    </location>
</feature>
<dbReference type="GO" id="GO:0004630">
    <property type="term" value="F:phospholipase D activity"/>
    <property type="evidence" value="ECO:0007669"/>
    <property type="project" value="UniProtKB-EC"/>
</dbReference>
<evidence type="ECO:0000313" key="9">
    <source>
        <dbReference type="Proteomes" id="UP000542125"/>
    </source>
</evidence>
<sequence>MSATPPVSDSAPRMLIPDRNCWRVEEADRFRLLVDGDAFFHAVREAIINARHSLFIIGWDIDSELRLRPGGAGDGYPESLNALLHAAANQNPQLHIYVLSWDFSMLYAMEREWRPVFKLGWKAHRRIIFGMDGRHPLGGAHHQKIIVVDDALAFVGGMDLTRGRWDTSDHIPESPLRQDSHGTQYAPLHDVQAMFDGKAARAMGELVRERWRRATGRTISRRRASPRQPLDPWPDSYPPDIEKVHVGIARTEPAHAGRPGVQELLQFHLDAIAAARRSIYIESQYFTSNMVGQALIDRLGAGDAPQTVVVSRKAGSGWLEEANVSVLRARLHHRMMAADRGGHYRLFSAELPGANGQSLNIHSKLTIFDDDLLCVGSANLSNRSMSLDSECSIILESRGEPRVRQAIARMRNCLLAEHLGCPEARLAEAAPERLLETIDSLLGEGRTLAVLDPTVDATLDASIPPSAQLEPEQPLEPDALVRQFVPVEPAASKRKRYLAVGGLALFFIALTVIWKWTPLADYLEVNALTRLARGFSNLPSAPLVVMGGYVLAGLFSIPITILIVVTGVVFGATMGGLYALGGTLLSAIVTYWIGRWLGRDTVRKLAGTRINNMSKQIAKRGLVAMIILRLLPVAPFTLVNVIAGASQIKVKDYMLGTLIGMGPGIVITVIFAHNVASAMRDPSPESFAMVAGVAVALVVVSIVLQRVFMARDNKGAGKLRAAS</sequence>
<accession>A0A7Y9LNU2</accession>
<keyword evidence="9" id="KW-1185">Reference proteome</keyword>
<feature type="transmembrane region" description="Helical" evidence="6">
    <location>
        <begin position="622"/>
        <end position="643"/>
    </location>
</feature>
<dbReference type="PANTHER" id="PTHR18896">
    <property type="entry name" value="PHOSPHOLIPASE D"/>
    <property type="match status" value="1"/>
</dbReference>
<dbReference type="Gene3D" id="3.30.870.10">
    <property type="entry name" value="Endonuclease Chain A"/>
    <property type="match status" value="2"/>
</dbReference>
<reference evidence="8 9" key="1">
    <citation type="submission" date="2020-07" db="EMBL/GenBank/DDBJ databases">
        <title>Genomic Encyclopedia of Type Strains, Phase IV (KMG-V): Genome sequencing to study the core and pangenomes of soil and plant-associated prokaryotes.</title>
        <authorList>
            <person name="Whitman W."/>
        </authorList>
    </citation>
    <scope>NUCLEOTIDE SEQUENCE [LARGE SCALE GENOMIC DNA]</scope>
    <source>
        <strain evidence="8 9">SAS40</strain>
    </source>
</reference>
<dbReference type="InterPro" id="IPR025202">
    <property type="entry name" value="PLD-like_dom"/>
</dbReference>
<proteinExistence type="predicted"/>
<keyword evidence="6" id="KW-0812">Transmembrane</keyword>
<evidence type="ECO:0000256" key="5">
    <source>
        <dbReference type="SAM" id="MobiDB-lite"/>
    </source>
</evidence>
<evidence type="ECO:0000313" key="8">
    <source>
        <dbReference type="EMBL" id="NYE83161.1"/>
    </source>
</evidence>
<dbReference type="SMART" id="SM00155">
    <property type="entry name" value="PLDc"/>
    <property type="match status" value="2"/>
</dbReference>
<dbReference type="EMBL" id="JACBYR010000001">
    <property type="protein sequence ID" value="NYE83161.1"/>
    <property type="molecule type" value="Genomic_DNA"/>
</dbReference>
<dbReference type="Pfam" id="PF09335">
    <property type="entry name" value="VTT_dom"/>
    <property type="match status" value="1"/>
</dbReference>
<evidence type="ECO:0000256" key="2">
    <source>
        <dbReference type="ARBA" id="ARBA00022737"/>
    </source>
</evidence>
<dbReference type="InterPro" id="IPR032816">
    <property type="entry name" value="VTT_dom"/>
</dbReference>
<keyword evidence="4" id="KW-0443">Lipid metabolism</keyword>
<feature type="transmembrane region" description="Helical" evidence="6">
    <location>
        <begin position="577"/>
        <end position="594"/>
    </location>
</feature>
<feature type="transmembrane region" description="Helical" evidence="6">
    <location>
        <begin position="687"/>
        <end position="708"/>
    </location>
</feature>
<protein>
    <submittedName>
        <fullName evidence="8">Phosphatidylserine/phosphatidylglycerophosphate/ cardiolipin synthase-like enzyme/uncharacterized membrane protein YdjX (TVP38/TMEM64 family)</fullName>
    </submittedName>
</protein>
<dbReference type="Proteomes" id="UP000542125">
    <property type="component" value="Unassembled WGS sequence"/>
</dbReference>
<evidence type="ECO:0000256" key="1">
    <source>
        <dbReference type="ARBA" id="ARBA00000798"/>
    </source>
</evidence>
<keyword evidence="2" id="KW-0677">Repeat</keyword>
<feature type="transmembrane region" description="Helical" evidence="6">
    <location>
        <begin position="546"/>
        <end position="570"/>
    </location>
</feature>
<comment type="catalytic activity">
    <reaction evidence="1">
        <text>a 1,2-diacyl-sn-glycero-3-phosphocholine + H2O = a 1,2-diacyl-sn-glycero-3-phosphate + choline + H(+)</text>
        <dbReference type="Rhea" id="RHEA:14445"/>
        <dbReference type="ChEBI" id="CHEBI:15354"/>
        <dbReference type="ChEBI" id="CHEBI:15377"/>
        <dbReference type="ChEBI" id="CHEBI:15378"/>
        <dbReference type="ChEBI" id="CHEBI:57643"/>
        <dbReference type="ChEBI" id="CHEBI:58608"/>
        <dbReference type="EC" id="3.1.4.4"/>
    </reaction>
</comment>
<keyword evidence="6" id="KW-1133">Transmembrane helix</keyword>
<evidence type="ECO:0000256" key="4">
    <source>
        <dbReference type="ARBA" id="ARBA00023098"/>
    </source>
</evidence>
<gene>
    <name evidence="8" type="ORF">FHW18_002432</name>
</gene>
<dbReference type="Pfam" id="PF13091">
    <property type="entry name" value="PLDc_2"/>
    <property type="match status" value="1"/>
</dbReference>
<keyword evidence="3" id="KW-0378">Hydrolase</keyword>
<dbReference type="InterPro" id="IPR015679">
    <property type="entry name" value="PLipase_D_fam"/>
</dbReference>
<dbReference type="GO" id="GO:0005886">
    <property type="term" value="C:plasma membrane"/>
    <property type="evidence" value="ECO:0007669"/>
    <property type="project" value="TreeGrafter"/>
</dbReference>
<dbReference type="AlphaFoldDB" id="A0A7Y9LNU2"/>
<dbReference type="InterPro" id="IPR001736">
    <property type="entry name" value="PLipase_D/transphosphatidylase"/>
</dbReference>
<dbReference type="CDD" id="cd09143">
    <property type="entry name" value="PLDc_vPLD1_2_like_bac_2"/>
    <property type="match status" value="1"/>
</dbReference>
<dbReference type="Pfam" id="PF00614">
    <property type="entry name" value="PLDc"/>
    <property type="match status" value="1"/>
</dbReference>
<feature type="domain" description="PLD phosphodiesterase" evidence="7">
    <location>
        <begin position="137"/>
        <end position="164"/>
    </location>
</feature>
<dbReference type="CDD" id="cd09140">
    <property type="entry name" value="PLDc_vPLD1_2_like_bac_1"/>
    <property type="match status" value="1"/>
</dbReference>
<organism evidence="8 9">
    <name type="scientific">Pigmentiphaga litoralis</name>
    <dbReference type="NCBI Taxonomy" id="516702"/>
    <lineage>
        <taxon>Bacteria</taxon>
        <taxon>Pseudomonadati</taxon>
        <taxon>Pseudomonadota</taxon>
        <taxon>Betaproteobacteria</taxon>
        <taxon>Burkholderiales</taxon>
        <taxon>Alcaligenaceae</taxon>
        <taxon>Pigmentiphaga</taxon>
    </lineage>
</organism>